<gene>
    <name evidence="2" type="ORF">FDP22_14030</name>
</gene>
<feature type="transmembrane region" description="Helical" evidence="1">
    <location>
        <begin position="52"/>
        <end position="69"/>
    </location>
</feature>
<feature type="transmembrane region" description="Helical" evidence="1">
    <location>
        <begin position="6"/>
        <end position="31"/>
    </location>
</feature>
<keyword evidence="1" id="KW-0812">Transmembrane</keyword>
<dbReference type="AlphaFoldDB" id="A0A5B8FWD0"/>
<dbReference type="Pfam" id="PF20044">
    <property type="entry name" value="DUF6446"/>
    <property type="match status" value="1"/>
</dbReference>
<dbReference type="Proteomes" id="UP000305888">
    <property type="component" value="Chromosome"/>
</dbReference>
<dbReference type="KEGG" id="ppru:FDP22_14030"/>
<protein>
    <submittedName>
        <fullName evidence="2">Histidine kinase</fullName>
    </submittedName>
</protein>
<evidence type="ECO:0000313" key="2">
    <source>
        <dbReference type="EMBL" id="QDL92805.1"/>
    </source>
</evidence>
<keyword evidence="2" id="KW-0808">Transferase</keyword>
<organism evidence="2 3">
    <name type="scientific">Paroceanicella profunda</name>
    <dbReference type="NCBI Taxonomy" id="2579971"/>
    <lineage>
        <taxon>Bacteria</taxon>
        <taxon>Pseudomonadati</taxon>
        <taxon>Pseudomonadota</taxon>
        <taxon>Alphaproteobacteria</taxon>
        <taxon>Rhodobacterales</taxon>
        <taxon>Paracoccaceae</taxon>
        <taxon>Paroceanicella</taxon>
    </lineage>
</organism>
<name>A0A5B8FWD0_9RHOB</name>
<evidence type="ECO:0000313" key="3">
    <source>
        <dbReference type="Proteomes" id="UP000305888"/>
    </source>
</evidence>
<reference evidence="2 3" key="1">
    <citation type="submission" date="2019-06" db="EMBL/GenBank/DDBJ databases">
        <title>Genome sequence of Rhodobacteraceae bacterium D4M1.</title>
        <authorList>
            <person name="Cao J."/>
        </authorList>
    </citation>
    <scope>NUCLEOTIDE SEQUENCE [LARGE SCALE GENOMIC DNA]</scope>
    <source>
        <strain evidence="2 3">D4M1</strain>
    </source>
</reference>
<keyword evidence="3" id="KW-1185">Reference proteome</keyword>
<keyword evidence="1" id="KW-0472">Membrane</keyword>
<keyword evidence="2" id="KW-0418">Kinase</keyword>
<evidence type="ECO:0000256" key="1">
    <source>
        <dbReference type="SAM" id="Phobius"/>
    </source>
</evidence>
<dbReference type="OrthoDB" id="7819947at2"/>
<dbReference type="GO" id="GO:0016301">
    <property type="term" value="F:kinase activity"/>
    <property type="evidence" value="ECO:0007669"/>
    <property type="project" value="UniProtKB-KW"/>
</dbReference>
<accession>A0A5B8FWD0</accession>
<sequence>MSDLGFIPWLLLYIVLPLAVIVLGVVALISLTERRRAGRPDRRSATLSGRTLGIGLFGFALVFGIALWWNQTHAWYDRVEGLGQVTVAGREIPVSGYTGLDGNSPLKLRACFTLDPADVADVPLAGDATPLGTPDWFDCYDQAALTDDLAAGRATAYLAGSNEPQDFERIIAVYPDGRAYLWRQLNEKYRD</sequence>
<proteinExistence type="predicted"/>
<keyword evidence="1" id="KW-1133">Transmembrane helix</keyword>
<dbReference type="EMBL" id="CP040818">
    <property type="protein sequence ID" value="QDL92805.1"/>
    <property type="molecule type" value="Genomic_DNA"/>
</dbReference>
<dbReference type="InterPro" id="IPR045616">
    <property type="entry name" value="DUF6446"/>
</dbReference>
<dbReference type="RefSeq" id="WP_138574598.1">
    <property type="nucleotide sequence ID" value="NZ_CP040818.1"/>
</dbReference>